<keyword evidence="3 5" id="KW-1133">Transmembrane helix</keyword>
<evidence type="ECO:0000256" key="1">
    <source>
        <dbReference type="ARBA" id="ARBA00004141"/>
    </source>
</evidence>
<evidence type="ECO:0000313" key="8">
    <source>
        <dbReference type="Proteomes" id="UP000030755"/>
    </source>
</evidence>
<dbReference type="OrthoDB" id="10261634at2759"/>
<sequence length="208" mass="23235">MVYKVSKNGESKAINFDSYGCILTFIGVFLSALKGIATNRMMSGNLKLHPLELLHRLAPLAFVQCIIYAYCFGEIDNLKIFLFGGSDSISFGTKNPQERTVLLMKLVFNGLLAFWLNYVSFTANKKTSALSMTVAGNCKQAFSIILAIYIFATPVSAISGVGGAWYRYFKFVPLISYLAYLEKTRKYNVIPNEIPETKFDNSVQVIIK</sequence>
<comment type="subcellular location">
    <subcellularLocation>
        <location evidence="1">Membrane</location>
        <topology evidence="1">Multi-pass membrane protein</topology>
    </subcellularLocation>
</comment>
<keyword evidence="2 5" id="KW-0812">Transmembrane</keyword>
<dbReference type="HOGENOM" id="CLU_1321569_0_0_1"/>
<evidence type="ECO:0000259" key="6">
    <source>
        <dbReference type="Pfam" id="PF03151"/>
    </source>
</evidence>
<keyword evidence="4 5" id="KW-0472">Membrane</keyword>
<dbReference type="PANTHER" id="PTHR11132">
    <property type="entry name" value="SOLUTE CARRIER FAMILY 35"/>
    <property type="match status" value="1"/>
</dbReference>
<evidence type="ECO:0000256" key="3">
    <source>
        <dbReference type="ARBA" id="ARBA00022989"/>
    </source>
</evidence>
<name>A0A075AQR2_ROZAC</name>
<dbReference type="GO" id="GO:0016020">
    <property type="term" value="C:membrane"/>
    <property type="evidence" value="ECO:0007669"/>
    <property type="project" value="UniProtKB-SubCell"/>
</dbReference>
<evidence type="ECO:0000256" key="5">
    <source>
        <dbReference type="SAM" id="Phobius"/>
    </source>
</evidence>
<dbReference type="InterPro" id="IPR050186">
    <property type="entry name" value="TPT_transporter"/>
</dbReference>
<dbReference type="Proteomes" id="UP000030755">
    <property type="component" value="Unassembled WGS sequence"/>
</dbReference>
<accession>A0A075AQR2</accession>
<dbReference type="Pfam" id="PF03151">
    <property type="entry name" value="TPT"/>
    <property type="match status" value="1"/>
</dbReference>
<feature type="transmembrane region" description="Helical" evidence="5">
    <location>
        <begin position="141"/>
        <end position="166"/>
    </location>
</feature>
<reference evidence="7 8" key="1">
    <citation type="journal article" date="2013" name="Curr. Biol.">
        <title>Shared signatures of parasitism and phylogenomics unite Cryptomycota and microsporidia.</title>
        <authorList>
            <person name="James T.Y."/>
            <person name="Pelin A."/>
            <person name="Bonen L."/>
            <person name="Ahrendt S."/>
            <person name="Sain D."/>
            <person name="Corradi N."/>
            <person name="Stajich J.E."/>
        </authorList>
    </citation>
    <scope>NUCLEOTIDE SEQUENCE [LARGE SCALE GENOMIC DNA]</scope>
    <source>
        <strain evidence="7 8">CSF55</strain>
    </source>
</reference>
<gene>
    <name evidence="7" type="ORF">O9G_002809</name>
</gene>
<evidence type="ECO:0000256" key="2">
    <source>
        <dbReference type="ARBA" id="ARBA00022692"/>
    </source>
</evidence>
<dbReference type="EMBL" id="KE561347">
    <property type="protein sequence ID" value="EPZ30932.1"/>
    <property type="molecule type" value="Genomic_DNA"/>
</dbReference>
<feature type="transmembrane region" description="Helical" evidence="5">
    <location>
        <begin position="102"/>
        <end position="121"/>
    </location>
</feature>
<feature type="transmembrane region" description="Helical" evidence="5">
    <location>
        <begin position="12"/>
        <end position="33"/>
    </location>
</feature>
<proteinExistence type="predicted"/>
<dbReference type="InterPro" id="IPR004853">
    <property type="entry name" value="Sugar_P_trans_dom"/>
</dbReference>
<keyword evidence="8" id="KW-1185">Reference proteome</keyword>
<protein>
    <submittedName>
        <fullName evidence="7">DUF250 domain-containing protein</fullName>
    </submittedName>
</protein>
<evidence type="ECO:0000256" key="4">
    <source>
        <dbReference type="ARBA" id="ARBA00023136"/>
    </source>
</evidence>
<dbReference type="AlphaFoldDB" id="A0A075AQR2"/>
<organism evidence="7 8">
    <name type="scientific">Rozella allomycis (strain CSF55)</name>
    <dbReference type="NCBI Taxonomy" id="988480"/>
    <lineage>
        <taxon>Eukaryota</taxon>
        <taxon>Fungi</taxon>
        <taxon>Fungi incertae sedis</taxon>
        <taxon>Cryptomycota</taxon>
        <taxon>Cryptomycota incertae sedis</taxon>
        <taxon>Rozella</taxon>
    </lineage>
</organism>
<evidence type="ECO:0000313" key="7">
    <source>
        <dbReference type="EMBL" id="EPZ30932.1"/>
    </source>
</evidence>
<feature type="domain" description="Sugar phosphate transporter" evidence="6">
    <location>
        <begin position="13"/>
        <end position="164"/>
    </location>
</feature>